<dbReference type="Proteomes" id="UP000410492">
    <property type="component" value="Unassembled WGS sequence"/>
</dbReference>
<name>A0A653CK99_CALMS</name>
<dbReference type="EMBL" id="CAACVG010008062">
    <property type="protein sequence ID" value="VEN48287.1"/>
    <property type="molecule type" value="Genomic_DNA"/>
</dbReference>
<dbReference type="AlphaFoldDB" id="A0A653CK99"/>
<keyword evidence="2" id="KW-1185">Reference proteome</keyword>
<proteinExistence type="predicted"/>
<protein>
    <submittedName>
        <fullName evidence="1">Uncharacterized protein</fullName>
    </submittedName>
</protein>
<dbReference type="OrthoDB" id="10265668at2759"/>
<evidence type="ECO:0000313" key="2">
    <source>
        <dbReference type="Proteomes" id="UP000410492"/>
    </source>
</evidence>
<evidence type="ECO:0000313" key="1">
    <source>
        <dbReference type="EMBL" id="VEN48287.1"/>
    </source>
</evidence>
<accession>A0A653CK99</accession>
<gene>
    <name evidence="1" type="ORF">CALMAC_LOCUS9792</name>
</gene>
<organism evidence="1 2">
    <name type="scientific">Callosobruchus maculatus</name>
    <name type="common">Southern cowpea weevil</name>
    <name type="synonym">Pulse bruchid</name>
    <dbReference type="NCBI Taxonomy" id="64391"/>
    <lineage>
        <taxon>Eukaryota</taxon>
        <taxon>Metazoa</taxon>
        <taxon>Ecdysozoa</taxon>
        <taxon>Arthropoda</taxon>
        <taxon>Hexapoda</taxon>
        <taxon>Insecta</taxon>
        <taxon>Pterygota</taxon>
        <taxon>Neoptera</taxon>
        <taxon>Endopterygota</taxon>
        <taxon>Coleoptera</taxon>
        <taxon>Polyphaga</taxon>
        <taxon>Cucujiformia</taxon>
        <taxon>Chrysomeloidea</taxon>
        <taxon>Chrysomelidae</taxon>
        <taxon>Bruchinae</taxon>
        <taxon>Bruchini</taxon>
        <taxon>Callosobruchus</taxon>
    </lineage>
</organism>
<reference evidence="1 2" key="1">
    <citation type="submission" date="2019-01" db="EMBL/GenBank/DDBJ databases">
        <authorList>
            <person name="Sayadi A."/>
        </authorList>
    </citation>
    <scope>NUCLEOTIDE SEQUENCE [LARGE SCALE GENOMIC DNA]</scope>
</reference>
<sequence length="96" mass="10770">MMTLLISLAGHICFNMWTKKMTWKRQGKPTTLFFPTTHTATAIGENTLITRNARATRRSAKSLATLGLRQPRSSPNVVPSLVVLVVVYTMINYCLM</sequence>